<dbReference type="EnsemblPlants" id="AVESA.00010b.r2.4CG1316430.1">
    <property type="protein sequence ID" value="AVESA.00010b.r2.4CG1316430.1.CDS"/>
    <property type="gene ID" value="AVESA.00010b.r2.4CG1316430"/>
</dbReference>
<evidence type="ECO:0000313" key="1">
    <source>
        <dbReference type="EnsemblPlants" id="AVESA.00010b.r2.4CG1316430.1.CDS"/>
    </source>
</evidence>
<name>A0ACD5WVU2_AVESA</name>
<sequence length="748" mass="82821">MLLDRSPAVSSLSEMVRSTELQIDIRTLSATVMALAWRSVEVCHWADGYPLNVHLYLSLLRAVFDLRDDTVVLDEVDELLELIKKSWNMLGLNRMIHNVCFTWVLFERYVTTGQIEPDLMSATLVMLRHVSEDAMNAEQEPGYSRVLSATLASVYSWAENKLMDYHEAFDNTTMKNVVTLAVLAAEMLSQHIPAAAAGSSFTAGADLIDCYIKSSARHAFAKLDASGDVGGNSMMVELEDDPRETLMYVAAQTKEIARVEKDVYAPILRQWHPCPSAIAAVTLHACFGTYFKRFVSNMDGCLSSESMCALQTASDLDKYLVQMAHDDDGAGHGSKQMIPYDVDSIVVDLVTEWMDDRLRIGVECVRRARDSETWNPGSKSEPYAQSAVDLMKLAKVTVDVLMEIHQRWPMSEPLQYLADGIDRLVHQYSSFLASSCGAGTKEGYIPQLPPLTRCGQDKRLLHQLLLNLNCVAGGGNGEATVATAARAMARVRPTTSGATQRLYVRLNTLHYMLGVLHSIDRSLAPRGQQRHIIGHRRARSSSFDRSYPAVEAAIVHVTELSGYRLVFLDSAHYFHQALYQGGVAGARIGPALRIMKQNLAFLCSVVSDRVQPLAVREAMKASIEAFLIALLAGGSERAFSQEDGSVVVEDLASLKGLFCSCGEGLVTKEVVEMEFAAAEGVVDLMGLPTEKLIDEFLRSSSGCTTTILPMTRRWIWSDANTLLRVLCHRDDEAASRFLKKTFDLPKRR</sequence>
<reference evidence="1" key="2">
    <citation type="submission" date="2025-09" db="UniProtKB">
        <authorList>
            <consortium name="EnsemblPlants"/>
        </authorList>
    </citation>
    <scope>IDENTIFICATION</scope>
</reference>
<accession>A0ACD5WVU2</accession>
<proteinExistence type="predicted"/>
<reference evidence="1" key="1">
    <citation type="submission" date="2021-05" db="EMBL/GenBank/DDBJ databases">
        <authorList>
            <person name="Scholz U."/>
            <person name="Mascher M."/>
            <person name="Fiebig A."/>
        </authorList>
    </citation>
    <scope>NUCLEOTIDE SEQUENCE [LARGE SCALE GENOMIC DNA]</scope>
</reference>
<organism evidence="1 2">
    <name type="scientific">Avena sativa</name>
    <name type="common">Oat</name>
    <dbReference type="NCBI Taxonomy" id="4498"/>
    <lineage>
        <taxon>Eukaryota</taxon>
        <taxon>Viridiplantae</taxon>
        <taxon>Streptophyta</taxon>
        <taxon>Embryophyta</taxon>
        <taxon>Tracheophyta</taxon>
        <taxon>Spermatophyta</taxon>
        <taxon>Magnoliopsida</taxon>
        <taxon>Liliopsida</taxon>
        <taxon>Poales</taxon>
        <taxon>Poaceae</taxon>
        <taxon>BOP clade</taxon>
        <taxon>Pooideae</taxon>
        <taxon>Poodae</taxon>
        <taxon>Poeae</taxon>
        <taxon>Poeae Chloroplast Group 1 (Aveneae type)</taxon>
        <taxon>Aveninae</taxon>
        <taxon>Avena</taxon>
    </lineage>
</organism>
<evidence type="ECO:0000313" key="2">
    <source>
        <dbReference type="Proteomes" id="UP001732700"/>
    </source>
</evidence>
<protein>
    <submittedName>
        <fullName evidence="1">Uncharacterized protein</fullName>
    </submittedName>
</protein>
<keyword evidence="2" id="KW-1185">Reference proteome</keyword>
<dbReference type="Proteomes" id="UP001732700">
    <property type="component" value="Chromosome 4C"/>
</dbReference>